<evidence type="ECO:0000256" key="1">
    <source>
        <dbReference type="SAM" id="MobiDB-lite"/>
    </source>
</evidence>
<dbReference type="AlphaFoldDB" id="A0A0G4GSE2"/>
<evidence type="ECO:0008006" key="3">
    <source>
        <dbReference type="Google" id="ProtNLM"/>
    </source>
</evidence>
<dbReference type="Gene3D" id="3.40.50.410">
    <property type="entry name" value="von Willebrand factor, type A domain"/>
    <property type="match status" value="1"/>
</dbReference>
<feature type="compositionally biased region" description="Low complexity" evidence="1">
    <location>
        <begin position="47"/>
        <end position="64"/>
    </location>
</feature>
<protein>
    <recommendedName>
        <fullName evidence="3">VWFA domain-containing protein</fullName>
    </recommendedName>
</protein>
<dbReference type="EMBL" id="CDMZ01001489">
    <property type="protein sequence ID" value="CEM33351.1"/>
    <property type="molecule type" value="Genomic_DNA"/>
</dbReference>
<sequence length="287" mass="31466">MFRSGSARQQPTVEQPEQEPPVQQQQVTTEPQQQQAPQPVPTPTPQPADADASSSSASSSTTQPAPLPGSEGVHIDIIADMSGSMARQREETISALNEYVNGQRNETVDAASVTFSTFEGNRVREIFNGMEIGSFPLLTSEHYDPSKGGMTNLNDAVGQRLEGLDDMLRTKGTDETAVATRPAVIVVILTDGLENCSRYYSKEKIRRMIKEREEKGWVIIFLGADIDAWSAARSMGVDVSQGVVSYQKKQGMAYGLRLASEQTKEYRQDVAGSKATGTRWLGKHNRR</sequence>
<dbReference type="VEuPathDB" id="CryptoDB:Cvel_23124"/>
<reference evidence="2" key="1">
    <citation type="submission" date="2014-11" db="EMBL/GenBank/DDBJ databases">
        <authorList>
            <person name="Otto D Thomas"/>
            <person name="Naeem Raeece"/>
        </authorList>
    </citation>
    <scope>NUCLEOTIDE SEQUENCE</scope>
</reference>
<feature type="compositionally biased region" description="Low complexity" evidence="1">
    <location>
        <begin position="9"/>
        <end position="37"/>
    </location>
</feature>
<evidence type="ECO:0000313" key="2">
    <source>
        <dbReference type="EMBL" id="CEM33351.1"/>
    </source>
</evidence>
<gene>
    <name evidence="2" type="ORF">Cvel_23124</name>
</gene>
<dbReference type="PhylomeDB" id="A0A0G4GSE2"/>
<name>A0A0G4GSE2_9ALVE</name>
<feature type="region of interest" description="Disordered" evidence="1">
    <location>
        <begin position="1"/>
        <end position="71"/>
    </location>
</feature>
<dbReference type="InterPro" id="IPR036465">
    <property type="entry name" value="vWFA_dom_sf"/>
</dbReference>
<organism evidence="2">
    <name type="scientific">Chromera velia CCMP2878</name>
    <dbReference type="NCBI Taxonomy" id="1169474"/>
    <lineage>
        <taxon>Eukaryota</taxon>
        <taxon>Sar</taxon>
        <taxon>Alveolata</taxon>
        <taxon>Colpodellida</taxon>
        <taxon>Chromeraceae</taxon>
        <taxon>Chromera</taxon>
    </lineage>
</organism>
<proteinExistence type="predicted"/>
<dbReference type="SUPFAM" id="SSF53300">
    <property type="entry name" value="vWA-like"/>
    <property type="match status" value="1"/>
</dbReference>
<accession>A0A0G4GSE2</accession>